<dbReference type="GO" id="GO:0032259">
    <property type="term" value="P:methylation"/>
    <property type="evidence" value="ECO:0007669"/>
    <property type="project" value="UniProtKB-KW"/>
</dbReference>
<keyword evidence="1" id="KW-0507">mRNA processing</keyword>
<dbReference type="GO" id="GO:0016556">
    <property type="term" value="P:mRNA modification"/>
    <property type="evidence" value="ECO:0007669"/>
    <property type="project" value="UniProtKB-UniRule"/>
</dbReference>
<dbReference type="AlphaFoldDB" id="A0A7E4VEP1"/>
<proteinExistence type="predicted"/>
<evidence type="ECO:0000259" key="3">
    <source>
        <dbReference type="Pfam" id="PF01728"/>
    </source>
</evidence>
<dbReference type="GO" id="GO:0005737">
    <property type="term" value="C:cytoplasm"/>
    <property type="evidence" value="ECO:0007669"/>
    <property type="project" value="TreeGrafter"/>
</dbReference>
<evidence type="ECO:0000313" key="5">
    <source>
        <dbReference type="WBParaSite" id="Pan_g19539.t1"/>
    </source>
</evidence>
<dbReference type="Proteomes" id="UP000492821">
    <property type="component" value="Unassembled WGS sequence"/>
</dbReference>
<sequence>MSQRRPPRNPKSPEDPVTPSNNRERYRPPRNPNKPVLNDGVDPRVHRRQTSAKSTPPQPFTRASKVSSTNGVKAMLPCPERDVDDITTKFESLKFSPSPIYMDVEDIISRQRIQEKPSWIACSPRRRDVLMATDMKKEWLVCGPTIKWTDIPDDFFDAKKLKSLQAMKIAVMDPLTEPQKRNLRIRANPYEDLKGAFFVCRDGPKLASLDKMFGFTISGEIDTKKRVAKTPVSDVPASNASRNDPPYYFVDIGGAPGGYTDYLLWRKGYYNAKGFVSNDRFYVHNTARMLPLSAGFLSPHRASHGDAYLDCIPNIDEFIAHVQTTTPTVDFVGAYSCYSPDGCELSQEIQHHKLFLGNCVTGLSLLRIGSGNMLLRVFDLFTPVSVGILYCLYLSFAQVAVVKPVTCRPGNSEQFVYCEKLTHFGANIIKDYLKHVLDEWDNLPAEDDVSSIVPTSTIRNDTKFFEHFVQHNESAVDRQIKYLQLYGAFAKDRRLQTPNGADIRKLALIHWELGPYPKKGVMEMVKLSAKDIVAMKSDSTFDLSNFQSTLQMVPQCVATDYSTFSATQCVSKTCKFALAVTDGKGNLFYLMDPANGFISTCFQGPPFSVFLIEMTLGTFSGKLDEETIVIHDAGLLANDDVSTLPLTHRLKCAEKFAATATFGSPGQAKLKFDVAEHAELCQTDVMIDSHKHYRLIPNDSNVKAAGDNCHNSTFWKNISIKNAWVSH</sequence>
<dbReference type="WBParaSite" id="Pan_g19539.t1">
    <property type="protein sequence ID" value="Pan_g19539.t1"/>
    <property type="gene ID" value="Pan_g19539"/>
</dbReference>
<dbReference type="PANTHER" id="PTHR16121:SF0">
    <property type="entry name" value="CAP-SPECIFIC MRNA (NUCLEOSIDE-2'-O-)-METHYLTRANSFERASE 1"/>
    <property type="match status" value="1"/>
</dbReference>
<feature type="domain" description="Ribosomal RNA methyltransferase FtsJ" evidence="3">
    <location>
        <begin position="198"/>
        <end position="420"/>
    </location>
</feature>
<comment type="subcellular location">
    <subcellularLocation>
        <location evidence="1">Nucleus</location>
    </subcellularLocation>
</comment>
<keyword evidence="1" id="KW-0506">mRNA capping</keyword>
<evidence type="ECO:0000256" key="2">
    <source>
        <dbReference type="SAM" id="MobiDB-lite"/>
    </source>
</evidence>
<evidence type="ECO:0000256" key="1">
    <source>
        <dbReference type="RuleBase" id="RU368012"/>
    </source>
</evidence>
<evidence type="ECO:0000313" key="4">
    <source>
        <dbReference type="Proteomes" id="UP000492821"/>
    </source>
</evidence>
<keyword evidence="1" id="KW-0539">Nucleus</keyword>
<dbReference type="InterPro" id="IPR002877">
    <property type="entry name" value="RNA_MeTrfase_FtsJ_dom"/>
</dbReference>
<dbReference type="GO" id="GO:0006370">
    <property type="term" value="P:7-methylguanosine mRNA capping"/>
    <property type="evidence" value="ECO:0007669"/>
    <property type="project" value="UniProtKB-UniRule"/>
</dbReference>
<keyword evidence="1" id="KW-0808">Transferase</keyword>
<dbReference type="GO" id="GO:0005634">
    <property type="term" value="C:nucleus"/>
    <property type="evidence" value="ECO:0007669"/>
    <property type="project" value="UniProtKB-SubCell"/>
</dbReference>
<keyword evidence="1" id="KW-0489">Methyltransferase</keyword>
<keyword evidence="1" id="KW-0949">S-adenosyl-L-methionine</keyword>
<reference evidence="4" key="1">
    <citation type="journal article" date="2013" name="Genetics">
        <title>The draft genome and transcriptome of Panagrellus redivivus are shaped by the harsh demands of a free-living lifestyle.</title>
        <authorList>
            <person name="Srinivasan J."/>
            <person name="Dillman A.R."/>
            <person name="Macchietto M.G."/>
            <person name="Heikkinen L."/>
            <person name="Lakso M."/>
            <person name="Fracchia K.M."/>
            <person name="Antoshechkin I."/>
            <person name="Mortazavi A."/>
            <person name="Wong G."/>
            <person name="Sternberg P.W."/>
        </authorList>
    </citation>
    <scope>NUCLEOTIDE SEQUENCE [LARGE SCALE GENOMIC DNA]</scope>
    <source>
        <strain evidence="4">MT8872</strain>
    </source>
</reference>
<dbReference type="Gene3D" id="3.40.50.12760">
    <property type="match status" value="1"/>
</dbReference>
<dbReference type="GO" id="GO:0004483">
    <property type="term" value="F:methyltransferase cap1 activity"/>
    <property type="evidence" value="ECO:0007669"/>
    <property type="project" value="UniProtKB-UniRule"/>
</dbReference>
<dbReference type="EC" id="2.1.1.57" evidence="1"/>
<dbReference type="Pfam" id="PF01728">
    <property type="entry name" value="FtsJ"/>
    <property type="match status" value="1"/>
</dbReference>
<dbReference type="GO" id="GO:0003676">
    <property type="term" value="F:nucleic acid binding"/>
    <property type="evidence" value="ECO:0007669"/>
    <property type="project" value="UniProtKB-UniRule"/>
</dbReference>
<dbReference type="PANTHER" id="PTHR16121">
    <property type="entry name" value="CAP-SPECIFIC MRNA (NUCLEOSIDE-2'-O-)-METHYLTRANSFERASE 1-RELATED"/>
    <property type="match status" value="1"/>
</dbReference>
<feature type="region of interest" description="Disordered" evidence="2">
    <location>
        <begin position="1"/>
        <end position="77"/>
    </location>
</feature>
<keyword evidence="4" id="KW-1185">Reference proteome</keyword>
<comment type="function">
    <text evidence="1">S-adenosyl-L-methionine-dependent methyltransferase that mediates RNA cap1 2'-O-ribose methylation to the 5'-cap structure of RNAs. Methylates the ribose of the first nucleotide of a m(7)GpppG-capped mRNA to produce m(7)GpppNmp (cap1).</text>
</comment>
<accession>A0A7E4VEP1</accession>
<comment type="catalytic activity">
    <reaction evidence="1">
        <text>a 5'-end (N(7)-methyl 5'-triphosphoguanosine)-ribonucleoside in mRNA + S-adenosyl-L-methionine = a 5'-end (N(7)-methyl 5'-triphosphoguanosine)-(2'-O-methyl-ribonucleoside) in mRNA + S-adenosyl-L-homocysteine + H(+)</text>
        <dbReference type="Rhea" id="RHEA:67020"/>
        <dbReference type="Rhea" id="RHEA-COMP:17167"/>
        <dbReference type="Rhea" id="RHEA-COMP:17168"/>
        <dbReference type="ChEBI" id="CHEBI:15378"/>
        <dbReference type="ChEBI" id="CHEBI:57856"/>
        <dbReference type="ChEBI" id="CHEBI:59789"/>
        <dbReference type="ChEBI" id="CHEBI:156461"/>
        <dbReference type="ChEBI" id="CHEBI:167609"/>
        <dbReference type="EC" id="2.1.1.57"/>
    </reaction>
</comment>
<name>A0A7E4VEP1_PANRE</name>
<dbReference type="InterPro" id="IPR050851">
    <property type="entry name" value="mRNA_Cap_2O-Ribose_MeTrfase"/>
</dbReference>
<protein>
    <recommendedName>
        <fullName evidence="1">Cap-specific mRNA (nucleoside-2'-O-)-methyltransferase 1</fullName>
        <ecNumber evidence="1">2.1.1.57</ecNumber>
    </recommendedName>
    <alternativeName>
        <fullName evidence="1">Cap1 2'O-ribose methyltransferase 1</fullName>
    </alternativeName>
</protein>
<reference evidence="5" key="2">
    <citation type="submission" date="2020-10" db="UniProtKB">
        <authorList>
            <consortium name="WormBaseParasite"/>
        </authorList>
    </citation>
    <scope>IDENTIFICATION</scope>
</reference>
<organism evidence="4 5">
    <name type="scientific">Panagrellus redivivus</name>
    <name type="common">Microworm</name>
    <dbReference type="NCBI Taxonomy" id="6233"/>
    <lineage>
        <taxon>Eukaryota</taxon>
        <taxon>Metazoa</taxon>
        <taxon>Ecdysozoa</taxon>
        <taxon>Nematoda</taxon>
        <taxon>Chromadorea</taxon>
        <taxon>Rhabditida</taxon>
        <taxon>Tylenchina</taxon>
        <taxon>Panagrolaimomorpha</taxon>
        <taxon>Panagrolaimoidea</taxon>
        <taxon>Panagrolaimidae</taxon>
        <taxon>Panagrellus</taxon>
    </lineage>
</organism>